<dbReference type="Proteomes" id="UP000886501">
    <property type="component" value="Unassembled WGS sequence"/>
</dbReference>
<protein>
    <submittedName>
        <fullName evidence="1">Cytochrome P450</fullName>
    </submittedName>
</protein>
<name>A0ACB6Z5S0_THEGA</name>
<accession>A0ACB6Z5S0</accession>
<proteinExistence type="predicted"/>
<gene>
    <name evidence="1" type="ORF">BDM02DRAFT_3190026</name>
</gene>
<sequence>MSTLDSTILGSVTGGDNQLITGTVGVAVILATTVVYYAISSKEREHDFPKLRGIQLYHAWNFFQRRYDFLQSNFKRNFGKSFSFNVLHHNVVALTGEEARQAFYSNPHLDLGEGYKILMGAAPRVSNVDMATEESEDGDRTLFNKVLNKLLNKARIQDVLPTLLQDIVDKADRWGNDGAAGRIDPFTEIYGLVFLMTARMTTCHDLTKNEVDLKKIGDLFLTLQTSATPTSLLLPWFPSPARKAGRQATTELYTMLYGYVERRKHARPTNDAIDVLIADGETTQNIMRFVMAMLFVGIINTGIISCWMLIDLAIHTEWKEKCKKEIQDLLSRHLDDSLSSVALHEKLRVIPVSAWEDELPILEACIRESQRIVLSNVALRRNIHEEIRIGKQVVKRGDFLVYSLGDVHLNPEYYPEPHKYDPGRWLRPDPVPDAIYPFLGWGAGRHPCVGMKVAKLEMKLILAMFLTRYEFDLVDKDGKFPDPLPVPNRNDVHQARPLGATYYFDFKKIVQ</sequence>
<reference evidence="1" key="1">
    <citation type="submission" date="2019-10" db="EMBL/GenBank/DDBJ databases">
        <authorList>
            <consortium name="DOE Joint Genome Institute"/>
            <person name="Kuo A."/>
            <person name="Miyauchi S."/>
            <person name="Kiss E."/>
            <person name="Drula E."/>
            <person name="Kohler A."/>
            <person name="Sanchez-Garcia M."/>
            <person name="Andreopoulos B."/>
            <person name="Barry K.W."/>
            <person name="Bonito G."/>
            <person name="Buee M."/>
            <person name="Carver A."/>
            <person name="Chen C."/>
            <person name="Cichocki N."/>
            <person name="Clum A."/>
            <person name="Culley D."/>
            <person name="Crous P.W."/>
            <person name="Fauchery L."/>
            <person name="Girlanda M."/>
            <person name="Hayes R."/>
            <person name="Keri Z."/>
            <person name="Labutti K."/>
            <person name="Lipzen A."/>
            <person name="Lombard V."/>
            <person name="Magnuson J."/>
            <person name="Maillard F."/>
            <person name="Morin E."/>
            <person name="Murat C."/>
            <person name="Nolan M."/>
            <person name="Ohm R."/>
            <person name="Pangilinan J."/>
            <person name="Pereira M."/>
            <person name="Perotto S."/>
            <person name="Peter M."/>
            <person name="Riley R."/>
            <person name="Sitrit Y."/>
            <person name="Stielow B."/>
            <person name="Szollosi G."/>
            <person name="Zifcakova L."/>
            <person name="Stursova M."/>
            <person name="Spatafora J.W."/>
            <person name="Tedersoo L."/>
            <person name="Vaario L.-M."/>
            <person name="Yamada A."/>
            <person name="Yan M."/>
            <person name="Wang P."/>
            <person name="Xu J."/>
            <person name="Bruns T."/>
            <person name="Baldrian P."/>
            <person name="Vilgalys R."/>
            <person name="Henrissat B."/>
            <person name="Grigoriev I.V."/>
            <person name="Hibbett D."/>
            <person name="Nagy L.G."/>
            <person name="Martin F.M."/>
        </authorList>
    </citation>
    <scope>NUCLEOTIDE SEQUENCE</scope>
    <source>
        <strain evidence="1">P2</strain>
    </source>
</reference>
<dbReference type="EMBL" id="MU118105">
    <property type="protein sequence ID" value="KAF9645080.1"/>
    <property type="molecule type" value="Genomic_DNA"/>
</dbReference>
<evidence type="ECO:0000313" key="2">
    <source>
        <dbReference type="Proteomes" id="UP000886501"/>
    </source>
</evidence>
<keyword evidence="2" id="KW-1185">Reference proteome</keyword>
<organism evidence="1 2">
    <name type="scientific">Thelephora ganbajun</name>
    <name type="common">Ganba fungus</name>
    <dbReference type="NCBI Taxonomy" id="370292"/>
    <lineage>
        <taxon>Eukaryota</taxon>
        <taxon>Fungi</taxon>
        <taxon>Dikarya</taxon>
        <taxon>Basidiomycota</taxon>
        <taxon>Agaricomycotina</taxon>
        <taxon>Agaricomycetes</taxon>
        <taxon>Thelephorales</taxon>
        <taxon>Thelephoraceae</taxon>
        <taxon>Thelephora</taxon>
    </lineage>
</organism>
<reference evidence="1" key="2">
    <citation type="journal article" date="2020" name="Nat. Commun.">
        <title>Large-scale genome sequencing of mycorrhizal fungi provides insights into the early evolution of symbiotic traits.</title>
        <authorList>
            <person name="Miyauchi S."/>
            <person name="Kiss E."/>
            <person name="Kuo A."/>
            <person name="Drula E."/>
            <person name="Kohler A."/>
            <person name="Sanchez-Garcia M."/>
            <person name="Morin E."/>
            <person name="Andreopoulos B."/>
            <person name="Barry K.W."/>
            <person name="Bonito G."/>
            <person name="Buee M."/>
            <person name="Carver A."/>
            <person name="Chen C."/>
            <person name="Cichocki N."/>
            <person name="Clum A."/>
            <person name="Culley D."/>
            <person name="Crous P.W."/>
            <person name="Fauchery L."/>
            <person name="Girlanda M."/>
            <person name="Hayes R.D."/>
            <person name="Keri Z."/>
            <person name="LaButti K."/>
            <person name="Lipzen A."/>
            <person name="Lombard V."/>
            <person name="Magnuson J."/>
            <person name="Maillard F."/>
            <person name="Murat C."/>
            <person name="Nolan M."/>
            <person name="Ohm R.A."/>
            <person name="Pangilinan J."/>
            <person name="Pereira M.F."/>
            <person name="Perotto S."/>
            <person name="Peter M."/>
            <person name="Pfister S."/>
            <person name="Riley R."/>
            <person name="Sitrit Y."/>
            <person name="Stielow J.B."/>
            <person name="Szollosi G."/>
            <person name="Zifcakova L."/>
            <person name="Stursova M."/>
            <person name="Spatafora J.W."/>
            <person name="Tedersoo L."/>
            <person name="Vaario L.M."/>
            <person name="Yamada A."/>
            <person name="Yan M."/>
            <person name="Wang P."/>
            <person name="Xu J."/>
            <person name="Bruns T."/>
            <person name="Baldrian P."/>
            <person name="Vilgalys R."/>
            <person name="Dunand C."/>
            <person name="Henrissat B."/>
            <person name="Grigoriev I.V."/>
            <person name="Hibbett D."/>
            <person name="Nagy L.G."/>
            <person name="Martin F.M."/>
        </authorList>
    </citation>
    <scope>NUCLEOTIDE SEQUENCE</scope>
    <source>
        <strain evidence="1">P2</strain>
    </source>
</reference>
<evidence type="ECO:0000313" key="1">
    <source>
        <dbReference type="EMBL" id="KAF9645080.1"/>
    </source>
</evidence>
<comment type="caution">
    <text evidence="1">The sequence shown here is derived from an EMBL/GenBank/DDBJ whole genome shotgun (WGS) entry which is preliminary data.</text>
</comment>